<dbReference type="RefSeq" id="WP_295368690.1">
    <property type="nucleotide sequence ID" value="NZ_DYUC01000087.1"/>
</dbReference>
<dbReference type="PROSITE" id="PS51387">
    <property type="entry name" value="FAD_PCMH"/>
    <property type="match status" value="1"/>
</dbReference>
<keyword evidence="9 16" id="KW-0521">NADP</keyword>
<dbReference type="GO" id="GO:0008360">
    <property type="term" value="P:regulation of cell shape"/>
    <property type="evidence" value="ECO:0007669"/>
    <property type="project" value="UniProtKB-KW"/>
</dbReference>
<proteinExistence type="inferred from homology"/>
<accession>A0A921MMF5</accession>
<organism evidence="18 19">
    <name type="scientific">Pseudoflavonifractor capillosus</name>
    <dbReference type="NCBI Taxonomy" id="106588"/>
    <lineage>
        <taxon>Bacteria</taxon>
        <taxon>Bacillati</taxon>
        <taxon>Bacillota</taxon>
        <taxon>Clostridia</taxon>
        <taxon>Eubacteriales</taxon>
        <taxon>Oscillospiraceae</taxon>
        <taxon>Pseudoflavonifractor</taxon>
    </lineage>
</organism>
<protein>
    <recommendedName>
        <fullName evidence="16">UDP-N-acetylenolpyruvoylglucosamine reductase</fullName>
        <ecNumber evidence="16">1.3.1.98</ecNumber>
    </recommendedName>
    <alternativeName>
        <fullName evidence="16">UDP-N-acetylmuramate dehydrogenase</fullName>
    </alternativeName>
</protein>
<dbReference type="EMBL" id="DYUC01000087">
    <property type="protein sequence ID" value="HJG87104.1"/>
    <property type="molecule type" value="Genomic_DNA"/>
</dbReference>
<dbReference type="GO" id="GO:0005829">
    <property type="term" value="C:cytosol"/>
    <property type="evidence" value="ECO:0007669"/>
    <property type="project" value="TreeGrafter"/>
</dbReference>
<keyword evidence="11 16" id="KW-0573">Peptidoglycan synthesis</keyword>
<evidence type="ECO:0000256" key="10">
    <source>
        <dbReference type="ARBA" id="ARBA00022960"/>
    </source>
</evidence>
<evidence type="ECO:0000256" key="11">
    <source>
        <dbReference type="ARBA" id="ARBA00022984"/>
    </source>
</evidence>
<evidence type="ECO:0000256" key="8">
    <source>
        <dbReference type="ARBA" id="ARBA00022827"/>
    </source>
</evidence>
<feature type="active site" evidence="16">
    <location>
        <position position="177"/>
    </location>
</feature>
<dbReference type="EC" id="1.3.1.98" evidence="16"/>
<dbReference type="InterPro" id="IPR036318">
    <property type="entry name" value="FAD-bd_PCMH-like_sf"/>
</dbReference>
<sequence>MDVFSALSEELRRACPALELRTEEPMARHTTFRVGGPARLMALPGDKKEIKAAVRAAAALGIAPFFLGNGSNLLVADGGYDGFIIKTGGLDQTREVNGRLRAECGIPLSRLAMAALGRGLTGLEFAHGIPGSLGGAVVMNAGAYGGEMVQVLTAVTYLDETGAEHTVPAAECGLAYRRSMFTDHPAWLVLEAEMALEQGDAGEIRARMEDLAQRRRSKQPLEYPSAGSTFKRPAGHFAAALIEQCGLKGLTVGGAQVSEKHAGFVINRGGATCADVLKLTEQIQETVLRETGVALELEVRTLGCG</sequence>
<comment type="catalytic activity">
    <reaction evidence="15 16">
        <text>UDP-N-acetyl-alpha-D-muramate + NADP(+) = UDP-N-acetyl-3-O-(1-carboxyvinyl)-alpha-D-glucosamine + NADPH + H(+)</text>
        <dbReference type="Rhea" id="RHEA:12248"/>
        <dbReference type="ChEBI" id="CHEBI:15378"/>
        <dbReference type="ChEBI" id="CHEBI:57783"/>
        <dbReference type="ChEBI" id="CHEBI:58349"/>
        <dbReference type="ChEBI" id="CHEBI:68483"/>
        <dbReference type="ChEBI" id="CHEBI:70757"/>
        <dbReference type="EC" id="1.3.1.98"/>
    </reaction>
</comment>
<feature type="domain" description="FAD-binding PCMH-type" evidence="17">
    <location>
        <begin position="33"/>
        <end position="199"/>
    </location>
</feature>
<comment type="similarity">
    <text evidence="16">Belongs to the MurB family.</text>
</comment>
<dbReference type="Proteomes" id="UP000760668">
    <property type="component" value="Unassembled WGS sequence"/>
</dbReference>
<gene>
    <name evidence="16 18" type="primary">murB</name>
    <name evidence="18" type="ORF">K8V01_08800</name>
</gene>
<name>A0A921MMF5_9FIRM</name>
<evidence type="ECO:0000256" key="16">
    <source>
        <dbReference type="HAMAP-Rule" id="MF_00037"/>
    </source>
</evidence>
<dbReference type="InterPro" id="IPR016169">
    <property type="entry name" value="FAD-bd_PCMH_sub2"/>
</dbReference>
<evidence type="ECO:0000256" key="3">
    <source>
        <dbReference type="ARBA" id="ARBA00004496"/>
    </source>
</evidence>
<dbReference type="GO" id="GO:0071949">
    <property type="term" value="F:FAD binding"/>
    <property type="evidence" value="ECO:0007669"/>
    <property type="project" value="InterPro"/>
</dbReference>
<keyword evidence="7 16" id="KW-0285">Flavoprotein</keyword>
<evidence type="ECO:0000256" key="1">
    <source>
        <dbReference type="ARBA" id="ARBA00001974"/>
    </source>
</evidence>
<comment type="pathway">
    <text evidence="4 16">Cell wall biogenesis; peptidoglycan biosynthesis.</text>
</comment>
<keyword evidence="5 16" id="KW-0963">Cytoplasm</keyword>
<keyword evidence="8 16" id="KW-0274">FAD</keyword>
<reference evidence="18" key="2">
    <citation type="submission" date="2021-09" db="EMBL/GenBank/DDBJ databases">
        <authorList>
            <person name="Gilroy R."/>
        </authorList>
    </citation>
    <scope>NUCLEOTIDE SEQUENCE</scope>
    <source>
        <strain evidence="18">CHK179-5677</strain>
    </source>
</reference>
<evidence type="ECO:0000256" key="4">
    <source>
        <dbReference type="ARBA" id="ARBA00004752"/>
    </source>
</evidence>
<dbReference type="InterPro" id="IPR016166">
    <property type="entry name" value="FAD-bd_PCMH"/>
</dbReference>
<dbReference type="Gene3D" id="3.90.78.10">
    <property type="entry name" value="UDP-N-acetylenolpyruvoylglucosamine reductase, C-terminal domain"/>
    <property type="match status" value="1"/>
</dbReference>
<dbReference type="PANTHER" id="PTHR21071:SF4">
    <property type="entry name" value="UDP-N-ACETYLENOLPYRUVOYLGLUCOSAMINE REDUCTASE"/>
    <property type="match status" value="1"/>
</dbReference>
<keyword evidence="6 16" id="KW-0132">Cell division</keyword>
<feature type="active site" description="Proton donor" evidence="16">
    <location>
        <position position="228"/>
    </location>
</feature>
<reference evidence="18" key="1">
    <citation type="journal article" date="2021" name="PeerJ">
        <title>Extensive microbial diversity within the chicken gut microbiome revealed by metagenomics and culture.</title>
        <authorList>
            <person name="Gilroy R."/>
            <person name="Ravi A."/>
            <person name="Getino M."/>
            <person name="Pursley I."/>
            <person name="Horton D.L."/>
            <person name="Alikhan N.F."/>
            <person name="Baker D."/>
            <person name="Gharbi K."/>
            <person name="Hall N."/>
            <person name="Watson M."/>
            <person name="Adriaenssens E.M."/>
            <person name="Foster-Nyarko E."/>
            <person name="Jarju S."/>
            <person name="Secka A."/>
            <person name="Antonio M."/>
            <person name="Oren A."/>
            <person name="Chaudhuri R.R."/>
            <person name="La Ragione R."/>
            <person name="Hildebrand F."/>
            <person name="Pallen M.J."/>
        </authorList>
    </citation>
    <scope>NUCLEOTIDE SEQUENCE</scope>
    <source>
        <strain evidence="18">CHK179-5677</strain>
    </source>
</reference>
<dbReference type="InterPro" id="IPR036635">
    <property type="entry name" value="MurB_C_sf"/>
</dbReference>
<dbReference type="GO" id="GO:0051301">
    <property type="term" value="P:cell division"/>
    <property type="evidence" value="ECO:0007669"/>
    <property type="project" value="UniProtKB-KW"/>
</dbReference>
<evidence type="ECO:0000256" key="13">
    <source>
        <dbReference type="ARBA" id="ARBA00023306"/>
    </source>
</evidence>
<dbReference type="InterPro" id="IPR016167">
    <property type="entry name" value="FAD-bd_PCMH_sub1"/>
</dbReference>
<dbReference type="InterPro" id="IPR006094">
    <property type="entry name" value="Oxid_FAD_bind_N"/>
</dbReference>
<comment type="function">
    <text evidence="2 16">Cell wall formation.</text>
</comment>
<keyword evidence="14 16" id="KW-0961">Cell wall biogenesis/degradation</keyword>
<feature type="active site" evidence="16">
    <location>
        <position position="298"/>
    </location>
</feature>
<keyword evidence="12 16" id="KW-0560">Oxidoreductase</keyword>
<dbReference type="GO" id="GO:0071555">
    <property type="term" value="P:cell wall organization"/>
    <property type="evidence" value="ECO:0007669"/>
    <property type="project" value="UniProtKB-KW"/>
</dbReference>
<dbReference type="GO" id="GO:0009252">
    <property type="term" value="P:peptidoglycan biosynthetic process"/>
    <property type="evidence" value="ECO:0007669"/>
    <property type="project" value="UniProtKB-UniRule"/>
</dbReference>
<dbReference type="NCBIfam" id="NF010480">
    <property type="entry name" value="PRK13905.1"/>
    <property type="match status" value="1"/>
</dbReference>
<dbReference type="PANTHER" id="PTHR21071">
    <property type="entry name" value="UDP-N-ACETYLENOLPYRUVOYLGLUCOSAMINE REDUCTASE"/>
    <property type="match status" value="1"/>
</dbReference>
<comment type="subcellular location">
    <subcellularLocation>
        <location evidence="3 16">Cytoplasm</location>
    </subcellularLocation>
</comment>
<dbReference type="Pfam" id="PF01565">
    <property type="entry name" value="FAD_binding_4"/>
    <property type="match status" value="1"/>
</dbReference>
<keyword evidence="10 16" id="KW-0133">Cell shape</keyword>
<dbReference type="GO" id="GO:0008762">
    <property type="term" value="F:UDP-N-acetylmuramate dehydrogenase activity"/>
    <property type="evidence" value="ECO:0007669"/>
    <property type="project" value="UniProtKB-UniRule"/>
</dbReference>
<evidence type="ECO:0000256" key="15">
    <source>
        <dbReference type="ARBA" id="ARBA00048914"/>
    </source>
</evidence>
<dbReference type="SUPFAM" id="SSF56176">
    <property type="entry name" value="FAD-binding/transporter-associated domain-like"/>
    <property type="match status" value="1"/>
</dbReference>
<comment type="caution">
    <text evidence="18">The sequence shown here is derived from an EMBL/GenBank/DDBJ whole genome shotgun (WGS) entry which is preliminary data.</text>
</comment>
<evidence type="ECO:0000256" key="12">
    <source>
        <dbReference type="ARBA" id="ARBA00023002"/>
    </source>
</evidence>
<evidence type="ECO:0000313" key="18">
    <source>
        <dbReference type="EMBL" id="HJG87104.1"/>
    </source>
</evidence>
<dbReference type="HAMAP" id="MF_00037">
    <property type="entry name" value="MurB"/>
    <property type="match status" value="1"/>
</dbReference>
<evidence type="ECO:0000256" key="9">
    <source>
        <dbReference type="ARBA" id="ARBA00022857"/>
    </source>
</evidence>
<evidence type="ECO:0000256" key="7">
    <source>
        <dbReference type="ARBA" id="ARBA00022630"/>
    </source>
</evidence>
<evidence type="ECO:0000256" key="5">
    <source>
        <dbReference type="ARBA" id="ARBA00022490"/>
    </source>
</evidence>
<dbReference type="Gene3D" id="3.30.465.10">
    <property type="match status" value="1"/>
</dbReference>
<dbReference type="SUPFAM" id="SSF56194">
    <property type="entry name" value="Uridine diphospho-N-Acetylenolpyruvylglucosamine reductase, MurB, C-terminal domain"/>
    <property type="match status" value="1"/>
</dbReference>
<evidence type="ECO:0000256" key="14">
    <source>
        <dbReference type="ARBA" id="ARBA00023316"/>
    </source>
</evidence>
<dbReference type="Gene3D" id="3.30.43.10">
    <property type="entry name" value="Uridine Diphospho-n-acetylenolpyruvylglucosamine Reductase, domain 2"/>
    <property type="match status" value="1"/>
</dbReference>
<evidence type="ECO:0000256" key="6">
    <source>
        <dbReference type="ARBA" id="ARBA00022618"/>
    </source>
</evidence>
<dbReference type="AlphaFoldDB" id="A0A921MMF5"/>
<comment type="cofactor">
    <cofactor evidence="1 16">
        <name>FAD</name>
        <dbReference type="ChEBI" id="CHEBI:57692"/>
    </cofactor>
</comment>
<dbReference type="InterPro" id="IPR011601">
    <property type="entry name" value="MurB_C"/>
</dbReference>
<evidence type="ECO:0000313" key="19">
    <source>
        <dbReference type="Proteomes" id="UP000760668"/>
    </source>
</evidence>
<evidence type="ECO:0000256" key="2">
    <source>
        <dbReference type="ARBA" id="ARBA00003921"/>
    </source>
</evidence>
<dbReference type="NCBIfam" id="TIGR00179">
    <property type="entry name" value="murB"/>
    <property type="match status" value="1"/>
</dbReference>
<keyword evidence="13 16" id="KW-0131">Cell cycle</keyword>
<evidence type="ECO:0000259" key="17">
    <source>
        <dbReference type="PROSITE" id="PS51387"/>
    </source>
</evidence>
<dbReference type="Pfam" id="PF02873">
    <property type="entry name" value="MurB_C"/>
    <property type="match status" value="1"/>
</dbReference>
<dbReference type="InterPro" id="IPR003170">
    <property type="entry name" value="MurB"/>
</dbReference>